<dbReference type="AlphaFoldDB" id="A0A6G1EBQ2"/>
<dbReference type="Proteomes" id="UP000479710">
    <property type="component" value="Unassembled WGS sequence"/>
</dbReference>
<comment type="caution">
    <text evidence="1">The sequence shown here is derived from an EMBL/GenBank/DDBJ whole genome shotgun (WGS) entry which is preliminary data.</text>
</comment>
<evidence type="ECO:0000313" key="2">
    <source>
        <dbReference type="Proteomes" id="UP000479710"/>
    </source>
</evidence>
<keyword evidence="2" id="KW-1185">Reference proteome</keyword>
<reference evidence="1 2" key="1">
    <citation type="submission" date="2019-11" db="EMBL/GenBank/DDBJ databases">
        <title>Whole genome sequence of Oryza granulata.</title>
        <authorList>
            <person name="Li W."/>
        </authorList>
    </citation>
    <scope>NUCLEOTIDE SEQUENCE [LARGE SCALE GENOMIC DNA]</scope>
    <source>
        <strain evidence="2">cv. Menghai</strain>
        <tissue evidence="1">Leaf</tissue>
    </source>
</reference>
<accession>A0A6G1EBQ2</accession>
<protein>
    <submittedName>
        <fullName evidence="1">Uncharacterized protein</fullName>
    </submittedName>
</protein>
<gene>
    <name evidence="1" type="ORF">E2562_027768</name>
</gene>
<evidence type="ECO:0000313" key="1">
    <source>
        <dbReference type="EMBL" id="KAF0922169.1"/>
    </source>
</evidence>
<name>A0A6G1EBQ2_9ORYZ</name>
<organism evidence="1 2">
    <name type="scientific">Oryza meyeriana var. granulata</name>
    <dbReference type="NCBI Taxonomy" id="110450"/>
    <lineage>
        <taxon>Eukaryota</taxon>
        <taxon>Viridiplantae</taxon>
        <taxon>Streptophyta</taxon>
        <taxon>Embryophyta</taxon>
        <taxon>Tracheophyta</taxon>
        <taxon>Spermatophyta</taxon>
        <taxon>Magnoliopsida</taxon>
        <taxon>Liliopsida</taxon>
        <taxon>Poales</taxon>
        <taxon>Poaceae</taxon>
        <taxon>BOP clade</taxon>
        <taxon>Oryzoideae</taxon>
        <taxon>Oryzeae</taxon>
        <taxon>Oryzinae</taxon>
        <taxon>Oryza</taxon>
        <taxon>Oryza meyeriana</taxon>
    </lineage>
</organism>
<dbReference type="EMBL" id="SPHZ02000004">
    <property type="protein sequence ID" value="KAF0922169.1"/>
    <property type="molecule type" value="Genomic_DNA"/>
</dbReference>
<proteinExistence type="predicted"/>
<sequence length="88" mass="9610">MGCLHLEGHDVPSQLPSSTLAELSLVDASARRVSNLLTLGFSEEEQEVECADDLGLVFDVDDEGEMDALPAGRSTRGICGMWACRWWL</sequence>
<dbReference type="OrthoDB" id="10494886at2759"/>